<dbReference type="Pfam" id="PF07859">
    <property type="entry name" value="Abhydrolase_3"/>
    <property type="match status" value="1"/>
</dbReference>
<organism evidence="3 4">
    <name type="scientific">Erythroxylum novogranatense</name>
    <dbReference type="NCBI Taxonomy" id="1862640"/>
    <lineage>
        <taxon>Eukaryota</taxon>
        <taxon>Viridiplantae</taxon>
        <taxon>Streptophyta</taxon>
        <taxon>Embryophyta</taxon>
        <taxon>Tracheophyta</taxon>
        <taxon>Spermatophyta</taxon>
        <taxon>Magnoliopsida</taxon>
        <taxon>eudicotyledons</taxon>
        <taxon>Gunneridae</taxon>
        <taxon>Pentapetalae</taxon>
        <taxon>rosids</taxon>
        <taxon>fabids</taxon>
        <taxon>Malpighiales</taxon>
        <taxon>Erythroxylaceae</taxon>
        <taxon>Erythroxylum</taxon>
    </lineage>
</organism>
<sequence length="325" mass="36627">MSKFDPYDHLNIKMNPDGTVTRLLKFPSVDTNSDLNSGDAVATKDVTLDAQKGTSLRIYLPTKFNSNNDSKVAVDRSKTLPIIVFFQGCSWVLFGAKYFKLHLSLCYQACNVPVIIVLVDYRLAPENRLPAQYEDAMDALLWLKSQALDPNGEPWLKKHADFTRCFLYGSDNGGNIVFNAALRAVDIDLNPLKIVGLIMNQPLFGGKQRSKSELNFATDQVLPLPVLDLLWELALPKGTDRDHRYCNPMCEGPHMNKLSSFQRRLVFGFGMDPLIDRQQEFVQMLVTHGVQVEAHFDEVGFHGIDIVDNRRAIALHNIIKQFICG</sequence>
<comment type="caution">
    <text evidence="3">The sequence shown here is derived from an EMBL/GenBank/DDBJ whole genome shotgun (WGS) entry which is preliminary data.</text>
</comment>
<name>A0AAV8SAE4_9ROSI</name>
<dbReference type="InterPro" id="IPR029058">
    <property type="entry name" value="AB_hydrolase_fold"/>
</dbReference>
<dbReference type="Proteomes" id="UP001159364">
    <property type="component" value="Linkage Group LG12"/>
</dbReference>
<comment type="similarity">
    <text evidence="1">Belongs to the 'GDXG' lipolytic enzyme family.</text>
</comment>
<dbReference type="PANTHER" id="PTHR23024:SF673">
    <property type="entry name" value="ALPHA_BETA HYDROLASE FOLD-3 DOMAIN-CONTAINING PROTEIN"/>
    <property type="match status" value="1"/>
</dbReference>
<evidence type="ECO:0000256" key="1">
    <source>
        <dbReference type="ARBA" id="ARBA00010515"/>
    </source>
</evidence>
<dbReference type="PANTHER" id="PTHR23024">
    <property type="entry name" value="ARYLACETAMIDE DEACETYLASE"/>
    <property type="match status" value="1"/>
</dbReference>
<reference evidence="3 4" key="1">
    <citation type="submission" date="2021-09" db="EMBL/GenBank/DDBJ databases">
        <title>Genomic insights and catalytic innovation underlie evolution of tropane alkaloids biosynthesis.</title>
        <authorList>
            <person name="Wang Y.-J."/>
            <person name="Tian T."/>
            <person name="Huang J.-P."/>
            <person name="Huang S.-X."/>
        </authorList>
    </citation>
    <scope>NUCLEOTIDE SEQUENCE [LARGE SCALE GENOMIC DNA]</scope>
    <source>
        <strain evidence="3">KIB-2018</strain>
        <tissue evidence="3">Leaf</tissue>
    </source>
</reference>
<evidence type="ECO:0000313" key="4">
    <source>
        <dbReference type="Proteomes" id="UP001159364"/>
    </source>
</evidence>
<dbReference type="GO" id="GO:0016787">
    <property type="term" value="F:hydrolase activity"/>
    <property type="evidence" value="ECO:0007669"/>
    <property type="project" value="InterPro"/>
</dbReference>
<evidence type="ECO:0000313" key="3">
    <source>
        <dbReference type="EMBL" id="KAJ8749000.1"/>
    </source>
</evidence>
<gene>
    <name evidence="3" type="ORF">K2173_013440</name>
</gene>
<dbReference type="EMBL" id="JAIWQS010000012">
    <property type="protein sequence ID" value="KAJ8749000.1"/>
    <property type="molecule type" value="Genomic_DNA"/>
</dbReference>
<feature type="domain" description="Alpha/beta hydrolase fold-3" evidence="2">
    <location>
        <begin position="83"/>
        <end position="304"/>
    </location>
</feature>
<accession>A0AAV8SAE4</accession>
<keyword evidence="4" id="KW-1185">Reference proteome</keyword>
<dbReference type="InterPro" id="IPR050466">
    <property type="entry name" value="Carboxylest/Gibb_receptor"/>
</dbReference>
<evidence type="ECO:0000259" key="2">
    <source>
        <dbReference type="Pfam" id="PF07859"/>
    </source>
</evidence>
<dbReference type="Gene3D" id="3.40.50.1820">
    <property type="entry name" value="alpha/beta hydrolase"/>
    <property type="match status" value="1"/>
</dbReference>
<dbReference type="AlphaFoldDB" id="A0AAV8SAE4"/>
<protein>
    <recommendedName>
        <fullName evidence="2">Alpha/beta hydrolase fold-3 domain-containing protein</fullName>
    </recommendedName>
</protein>
<proteinExistence type="inferred from homology"/>
<dbReference type="InterPro" id="IPR013094">
    <property type="entry name" value="AB_hydrolase_3"/>
</dbReference>
<dbReference type="SUPFAM" id="SSF53474">
    <property type="entry name" value="alpha/beta-Hydrolases"/>
    <property type="match status" value="1"/>
</dbReference>